<dbReference type="AlphaFoldDB" id="A0A5C6X782"/>
<comment type="caution">
    <text evidence="3">The sequence shown here is derived from an EMBL/GenBank/DDBJ whole genome shotgun (WGS) entry which is preliminary data.</text>
</comment>
<sequence>MTIKTQPFYDSRTNTLTYVVYDPETRDAVLIDPVLDYEPHASAMWTESADRAVNFLKEQKLTLHYILETHAHADHLSGAQHVKVHFPKARLAIGARITEVQTLFKKVFNLPDDFPTDGSQFDVLLEEGEVLEAGSLKIETIYTPGHTPACATYHIDDAIFTGDAMFMPDFGTGRCDFPGGSSEALYHSITEKLYKLPDETRVFVGHDYQPTGREVKFMSTIAEQKASNVQLPEGRSKEEFVNMRDSRDRTLAAPKLLLQSLQVNIDAGSLPQPEDNEKRYLRIPVNVFRPASTPDADLTLEEV</sequence>
<dbReference type="InterPro" id="IPR036866">
    <property type="entry name" value="RibonucZ/Hydroxyglut_hydro"/>
</dbReference>
<dbReference type="GO" id="GO:0070813">
    <property type="term" value="P:hydrogen sulfide metabolic process"/>
    <property type="evidence" value="ECO:0007669"/>
    <property type="project" value="TreeGrafter"/>
</dbReference>
<dbReference type="Gene3D" id="3.60.15.10">
    <property type="entry name" value="Ribonuclease Z/Hydroxyacylglutathione hydrolase-like"/>
    <property type="match status" value="1"/>
</dbReference>
<dbReference type="SUPFAM" id="SSF56281">
    <property type="entry name" value="Metallo-hydrolase/oxidoreductase"/>
    <property type="match status" value="1"/>
</dbReference>
<keyword evidence="3" id="KW-0378">Hydrolase</keyword>
<organism evidence="3 4">
    <name type="scientific">Lujinxingia vulgaris</name>
    <dbReference type="NCBI Taxonomy" id="2600176"/>
    <lineage>
        <taxon>Bacteria</taxon>
        <taxon>Deltaproteobacteria</taxon>
        <taxon>Bradymonadales</taxon>
        <taxon>Lujinxingiaceae</taxon>
        <taxon>Lujinxingia</taxon>
    </lineage>
</organism>
<dbReference type="GO" id="GO:0046872">
    <property type="term" value="F:metal ion binding"/>
    <property type="evidence" value="ECO:0007669"/>
    <property type="project" value="UniProtKB-KW"/>
</dbReference>
<protein>
    <submittedName>
        <fullName evidence="3">MBL fold metallo-hydrolase</fullName>
    </submittedName>
</protein>
<dbReference type="GO" id="GO:0050313">
    <property type="term" value="F:sulfur dioxygenase activity"/>
    <property type="evidence" value="ECO:0007669"/>
    <property type="project" value="InterPro"/>
</dbReference>
<dbReference type="CDD" id="cd07724">
    <property type="entry name" value="POD-like_MBL-fold"/>
    <property type="match status" value="1"/>
</dbReference>
<gene>
    <name evidence="3" type="ORF">FRC98_13435</name>
</gene>
<dbReference type="RefSeq" id="WP_146981956.1">
    <property type="nucleotide sequence ID" value="NZ_VOSM01000006.1"/>
</dbReference>
<keyword evidence="4" id="KW-1185">Reference proteome</keyword>
<evidence type="ECO:0000313" key="4">
    <source>
        <dbReference type="Proteomes" id="UP000321412"/>
    </source>
</evidence>
<dbReference type="InterPro" id="IPR001279">
    <property type="entry name" value="Metallo-B-lactamas"/>
</dbReference>
<dbReference type="InterPro" id="IPR044528">
    <property type="entry name" value="POD-like_MBL-fold"/>
</dbReference>
<dbReference type="GO" id="GO:0006749">
    <property type="term" value="P:glutathione metabolic process"/>
    <property type="evidence" value="ECO:0007669"/>
    <property type="project" value="InterPro"/>
</dbReference>
<dbReference type="Proteomes" id="UP000321412">
    <property type="component" value="Unassembled WGS sequence"/>
</dbReference>
<dbReference type="EMBL" id="VOSM01000006">
    <property type="protein sequence ID" value="TXD36120.1"/>
    <property type="molecule type" value="Genomic_DNA"/>
</dbReference>
<proteinExistence type="predicted"/>
<feature type="domain" description="Metallo-beta-lactamase" evidence="2">
    <location>
        <begin position="14"/>
        <end position="206"/>
    </location>
</feature>
<accession>A0A5C6X782</accession>
<evidence type="ECO:0000256" key="1">
    <source>
        <dbReference type="ARBA" id="ARBA00022723"/>
    </source>
</evidence>
<dbReference type="PANTHER" id="PTHR43084:SF1">
    <property type="entry name" value="PERSULFIDE DIOXYGENASE ETHE1, MITOCHONDRIAL"/>
    <property type="match status" value="1"/>
</dbReference>
<evidence type="ECO:0000313" key="3">
    <source>
        <dbReference type="EMBL" id="TXD36120.1"/>
    </source>
</evidence>
<dbReference type="PANTHER" id="PTHR43084">
    <property type="entry name" value="PERSULFIDE DIOXYGENASE ETHE1"/>
    <property type="match status" value="1"/>
</dbReference>
<keyword evidence="1" id="KW-0479">Metal-binding</keyword>
<dbReference type="Pfam" id="PF00753">
    <property type="entry name" value="Lactamase_B"/>
    <property type="match status" value="1"/>
</dbReference>
<dbReference type="InterPro" id="IPR051682">
    <property type="entry name" value="Mito_Persulfide_Diox"/>
</dbReference>
<dbReference type="GO" id="GO:0016787">
    <property type="term" value="F:hydrolase activity"/>
    <property type="evidence" value="ECO:0007669"/>
    <property type="project" value="UniProtKB-KW"/>
</dbReference>
<reference evidence="3 4" key="1">
    <citation type="submission" date="2019-08" db="EMBL/GenBank/DDBJ databases">
        <title>Bradymonadales sp. TMQ4.</title>
        <authorList>
            <person name="Liang Q."/>
        </authorList>
    </citation>
    <scope>NUCLEOTIDE SEQUENCE [LARGE SCALE GENOMIC DNA]</scope>
    <source>
        <strain evidence="3 4">TMQ4</strain>
    </source>
</reference>
<dbReference type="SMART" id="SM00849">
    <property type="entry name" value="Lactamase_B"/>
    <property type="match status" value="1"/>
</dbReference>
<name>A0A5C6X782_9DELT</name>
<dbReference type="OrthoDB" id="9784009at2"/>
<evidence type="ECO:0000259" key="2">
    <source>
        <dbReference type="SMART" id="SM00849"/>
    </source>
</evidence>